<evidence type="ECO:0000313" key="3">
    <source>
        <dbReference type="EMBL" id="CAF1574625.1"/>
    </source>
</evidence>
<keyword evidence="5" id="KW-1185">Reference proteome</keyword>
<evidence type="ECO:0000313" key="4">
    <source>
        <dbReference type="Proteomes" id="UP000663854"/>
    </source>
</evidence>
<dbReference type="EMBL" id="CAJNOH010002590">
    <property type="protein sequence ID" value="CAF1301357.1"/>
    <property type="molecule type" value="Genomic_DNA"/>
</dbReference>
<organism evidence="2 4">
    <name type="scientific">Rotaria sordida</name>
    <dbReference type="NCBI Taxonomy" id="392033"/>
    <lineage>
        <taxon>Eukaryota</taxon>
        <taxon>Metazoa</taxon>
        <taxon>Spiralia</taxon>
        <taxon>Gnathifera</taxon>
        <taxon>Rotifera</taxon>
        <taxon>Eurotatoria</taxon>
        <taxon>Bdelloidea</taxon>
        <taxon>Philodinida</taxon>
        <taxon>Philodinidae</taxon>
        <taxon>Rotaria</taxon>
    </lineage>
</organism>
<accession>A0A815DQI6</accession>
<dbReference type="EMBL" id="CAJNOL010003804">
    <property type="protein sequence ID" value="CAF1574625.1"/>
    <property type="molecule type" value="Genomic_DNA"/>
</dbReference>
<evidence type="ECO:0000313" key="5">
    <source>
        <dbReference type="Proteomes" id="UP000663870"/>
    </source>
</evidence>
<proteinExistence type="predicted"/>
<evidence type="ECO:0000313" key="2">
    <source>
        <dbReference type="EMBL" id="CAF1301357.1"/>
    </source>
</evidence>
<feature type="region of interest" description="Disordered" evidence="1">
    <location>
        <begin position="143"/>
        <end position="174"/>
    </location>
</feature>
<reference evidence="2" key="1">
    <citation type="submission" date="2021-02" db="EMBL/GenBank/DDBJ databases">
        <authorList>
            <person name="Nowell W R."/>
        </authorList>
    </citation>
    <scope>NUCLEOTIDE SEQUENCE</scope>
</reference>
<protein>
    <submittedName>
        <fullName evidence="2">Uncharacterized protein</fullName>
    </submittedName>
</protein>
<dbReference type="AlphaFoldDB" id="A0A815DQI6"/>
<evidence type="ECO:0000256" key="1">
    <source>
        <dbReference type="SAM" id="MobiDB-lite"/>
    </source>
</evidence>
<dbReference type="Proteomes" id="UP000663870">
    <property type="component" value="Unassembled WGS sequence"/>
</dbReference>
<gene>
    <name evidence="3" type="ORF">JXQ802_LOCUS45544</name>
    <name evidence="2" type="ORF">PYM288_LOCUS29928</name>
</gene>
<dbReference type="Proteomes" id="UP000663854">
    <property type="component" value="Unassembled WGS sequence"/>
</dbReference>
<comment type="caution">
    <text evidence="2">The sequence shown here is derived from an EMBL/GenBank/DDBJ whole genome shotgun (WGS) entry which is preliminary data.</text>
</comment>
<name>A0A815DQI6_9BILA</name>
<feature type="compositionally biased region" description="Low complexity" evidence="1">
    <location>
        <begin position="153"/>
        <end position="174"/>
    </location>
</feature>
<sequence>MTASTYHQQQHQNRFSTQSQTYASLLQTPTQRQQPPPKKDQNHIYLENILTSFSNKIEHRLQQFEERLISQVIEIEKKVDNIKNVANELETIIFETILPAIKAIQECSFVNTRSTSIREDLIKYKNEVSTLLTKRNNNHIDQIITKSSDKQTKNSTKTTTTTRQTSTTNSNDSE</sequence>